<sequence>MDGLQPQHQEHIGFPRTHFRDTDELAAVYKTWGMDVVQLKAESGDSWTASEPLGDLRVWASSLTGRYSVRTGLPPGTVLVQINSGRHGSRRIGGMELQGSDILAGFAGLGLTGIVDQQDRGTSFVMPLDSVKRASVDLAPGSDRLTRGTSPLIVSNSLSRVAVLCRLSDAAMCLESEHDRLLASSDIVDVLLGALLSPWHGATDTAFRVPTFQRLPIVRRAEEFMRARLGDALTLQDICRAARASQRSVEYAFSTTYQMGPKQYLKALRLNAVWRTLGSRASKTERIKEVARRHGIWHMGHFSDDYYRVFGETPQQTKARRRL</sequence>
<proteinExistence type="predicted"/>
<dbReference type="SMART" id="SM00342">
    <property type="entry name" value="HTH_ARAC"/>
    <property type="match status" value="1"/>
</dbReference>
<dbReference type="GO" id="GO:0043565">
    <property type="term" value="F:sequence-specific DNA binding"/>
    <property type="evidence" value="ECO:0007669"/>
    <property type="project" value="InterPro"/>
</dbReference>
<evidence type="ECO:0000313" key="6">
    <source>
        <dbReference type="Proteomes" id="UP000321638"/>
    </source>
</evidence>
<evidence type="ECO:0000256" key="3">
    <source>
        <dbReference type="ARBA" id="ARBA00023163"/>
    </source>
</evidence>
<comment type="caution">
    <text evidence="5">The sequence shown here is derived from an EMBL/GenBank/DDBJ whole genome shotgun (WGS) entry which is preliminary data.</text>
</comment>
<accession>A0A5C8PAQ0</accession>
<dbReference type="Pfam" id="PF12833">
    <property type="entry name" value="HTH_18"/>
    <property type="match status" value="1"/>
</dbReference>
<dbReference type="RefSeq" id="WP_147851207.1">
    <property type="nucleotide sequence ID" value="NZ_VDUZ01000052.1"/>
</dbReference>
<dbReference type="InterPro" id="IPR009057">
    <property type="entry name" value="Homeodomain-like_sf"/>
</dbReference>
<dbReference type="PANTHER" id="PTHR46796:SF12">
    <property type="entry name" value="HTH-TYPE DNA-BINDING TRANSCRIPTIONAL ACTIVATOR EUTR"/>
    <property type="match status" value="1"/>
</dbReference>
<keyword evidence="1" id="KW-0805">Transcription regulation</keyword>
<evidence type="ECO:0000256" key="1">
    <source>
        <dbReference type="ARBA" id="ARBA00023015"/>
    </source>
</evidence>
<dbReference type="Proteomes" id="UP000321638">
    <property type="component" value="Unassembled WGS sequence"/>
</dbReference>
<dbReference type="PANTHER" id="PTHR46796">
    <property type="entry name" value="HTH-TYPE TRANSCRIPTIONAL ACTIVATOR RHAS-RELATED"/>
    <property type="match status" value="1"/>
</dbReference>
<keyword evidence="2" id="KW-0238">DNA-binding</keyword>
<name>A0A5C8PAQ0_9HYPH</name>
<dbReference type="SUPFAM" id="SSF46689">
    <property type="entry name" value="Homeodomain-like"/>
    <property type="match status" value="1"/>
</dbReference>
<dbReference type="InterPro" id="IPR050204">
    <property type="entry name" value="AraC_XylS_family_regulators"/>
</dbReference>
<dbReference type="Gene3D" id="1.10.10.60">
    <property type="entry name" value="Homeodomain-like"/>
    <property type="match status" value="1"/>
</dbReference>
<dbReference type="GO" id="GO:0003700">
    <property type="term" value="F:DNA-binding transcription factor activity"/>
    <property type="evidence" value="ECO:0007669"/>
    <property type="project" value="InterPro"/>
</dbReference>
<feature type="domain" description="HTH araC/xylS-type" evidence="4">
    <location>
        <begin position="219"/>
        <end position="320"/>
    </location>
</feature>
<keyword evidence="6" id="KW-1185">Reference proteome</keyword>
<dbReference type="InterPro" id="IPR018060">
    <property type="entry name" value="HTH_AraC"/>
</dbReference>
<evidence type="ECO:0000259" key="4">
    <source>
        <dbReference type="PROSITE" id="PS01124"/>
    </source>
</evidence>
<dbReference type="OrthoDB" id="9802263at2"/>
<evidence type="ECO:0000313" key="5">
    <source>
        <dbReference type="EMBL" id="TXL70876.1"/>
    </source>
</evidence>
<dbReference type="PROSITE" id="PS01124">
    <property type="entry name" value="HTH_ARAC_FAMILY_2"/>
    <property type="match status" value="1"/>
</dbReference>
<keyword evidence="3" id="KW-0804">Transcription</keyword>
<dbReference type="EMBL" id="VDUZ01000052">
    <property type="protein sequence ID" value="TXL70876.1"/>
    <property type="molecule type" value="Genomic_DNA"/>
</dbReference>
<gene>
    <name evidence="5" type="ORF">FHP25_32675</name>
</gene>
<dbReference type="AlphaFoldDB" id="A0A5C8PAQ0"/>
<reference evidence="5 6" key="1">
    <citation type="submission" date="2019-06" db="EMBL/GenBank/DDBJ databases">
        <title>New taxonomy in bacterial strain CC-CFT640, isolated from vineyard.</title>
        <authorList>
            <person name="Lin S.-Y."/>
            <person name="Tsai C.-F."/>
            <person name="Young C.-C."/>
        </authorList>
    </citation>
    <scope>NUCLEOTIDE SEQUENCE [LARGE SCALE GENOMIC DNA]</scope>
    <source>
        <strain evidence="5 6">CC-CFT640</strain>
    </source>
</reference>
<organism evidence="5 6">
    <name type="scientific">Vineibacter terrae</name>
    <dbReference type="NCBI Taxonomy" id="2586908"/>
    <lineage>
        <taxon>Bacteria</taxon>
        <taxon>Pseudomonadati</taxon>
        <taxon>Pseudomonadota</taxon>
        <taxon>Alphaproteobacteria</taxon>
        <taxon>Hyphomicrobiales</taxon>
        <taxon>Vineibacter</taxon>
    </lineage>
</organism>
<protein>
    <submittedName>
        <fullName evidence="5">Helix-turn-helix domain-containing protein</fullName>
    </submittedName>
</protein>
<evidence type="ECO:0000256" key="2">
    <source>
        <dbReference type="ARBA" id="ARBA00023125"/>
    </source>
</evidence>